<gene>
    <name evidence="2" type="ORF">PPENT_87.1.T1160094</name>
</gene>
<feature type="coiled-coil region" evidence="1">
    <location>
        <begin position="300"/>
        <end position="397"/>
    </location>
</feature>
<keyword evidence="1" id="KW-0175">Coiled coil</keyword>
<accession>A0A8S1X9K4</accession>
<name>A0A8S1X9K4_9CILI</name>
<dbReference type="AlphaFoldDB" id="A0A8S1X9K4"/>
<protein>
    <submittedName>
        <fullName evidence="2">Uncharacterized protein</fullName>
    </submittedName>
</protein>
<keyword evidence="3" id="KW-1185">Reference proteome</keyword>
<dbReference type="Proteomes" id="UP000689195">
    <property type="component" value="Unassembled WGS sequence"/>
</dbReference>
<proteinExistence type="predicted"/>
<evidence type="ECO:0000313" key="2">
    <source>
        <dbReference type="EMBL" id="CAD8197750.1"/>
    </source>
</evidence>
<sequence>MQKQSLEQHLNGLERESYINKCKTKELDKVVKHQSEIIEQQKQRINWLEESNLDLHNKLFLIREEKQELQNNNCILESQLKNLQEQLLQTISNIDQSQIEYDLQKERGLNSQLKNEIQILQSQLDHLELERQKLEEELKTKSLNQIIYINNDALTNVLQNYNQYFENFNNEKQYLLNQIQQYKALEEKTKIDNQKRIDRFQVIIKNVEDKKKILEEEIINLKNVIENQQKTLENQQIQLQEQEKLRLELEKEQQIISEQNISLQQQQQEQIVKLQKQINSSHSIVYDMMNIILPSDMEEILQIKQQLLKNEEEMKSLKEINKNLSQEKKKFQDLVEKELPFVKQRKQEFEQLMAISLQQKKKLEVEINLNKKLKENLNQLEIELQQVKQKEEIQTIEILKLRSENLTCRTQIQELSVIDLFKNQSQVSNTDAQVFIKQICQENEQLKNQIEQILINYQSYNRPINQSDQIQEENLNLKYTLSVKEDEILNLKEKVNIMTQEKALGQIINNKVQPIVHKIEKIKIKTEKQQNLLKEFRNQRMEKRKLEFKLEELEFQISKLQSQYQLERQQKEFLEKRLIQQKDDFGKKKEQFRKRYEEFEIKIQELQQEMNLSSITQEHINYYQQNRMLFQKSKKDKQLIIQQNQEIKNYIIEIQRLKEELHNKEQEVIAIERQAQNGDEDQKRLQLKKKIQMDKDKIQIEDLYEQLNQQIKEKVQLNNQFLKEKLKCEQIQINLNSDQSLQELKKSVYNFENRLIQFQEQSQKRIEELEVEFQNKIGQKQNEISQLEQEIIELKYALEDYKKQYKEEKLKQVNKSELSLNEIQDLKEQLSQTIKEKDQLLKRKQMIEKKDSDLKIKEEIINAREQKINEEQILFEQTRIKQTQEIQEQISIQKNKELSLIACDYIIFRELDEYKQKLIQEQNKVNELLQQLQMQQNSQDNDNNQQQQLNQIGNNEQKQEGHEQEIKIEEINVNNGMKIEEQQNFDEERQMGQQGVQEKVNQNEVKFVMEIIQNGKLLAYLEKAKQIHEEQKDKTGEN</sequence>
<feature type="coiled-coil region" evidence="1">
    <location>
        <begin position="911"/>
        <end position="938"/>
    </location>
</feature>
<feature type="coiled-coil region" evidence="1">
    <location>
        <begin position="481"/>
        <end position="616"/>
    </location>
</feature>
<evidence type="ECO:0000313" key="3">
    <source>
        <dbReference type="Proteomes" id="UP000689195"/>
    </source>
</evidence>
<dbReference type="EMBL" id="CAJJDO010000116">
    <property type="protein sequence ID" value="CAD8197750.1"/>
    <property type="molecule type" value="Genomic_DNA"/>
</dbReference>
<organism evidence="2 3">
    <name type="scientific">Paramecium pentaurelia</name>
    <dbReference type="NCBI Taxonomy" id="43138"/>
    <lineage>
        <taxon>Eukaryota</taxon>
        <taxon>Sar</taxon>
        <taxon>Alveolata</taxon>
        <taxon>Ciliophora</taxon>
        <taxon>Intramacronucleata</taxon>
        <taxon>Oligohymenophorea</taxon>
        <taxon>Peniculida</taxon>
        <taxon>Parameciidae</taxon>
        <taxon>Paramecium</taxon>
    </lineage>
</organism>
<feature type="coiled-coil region" evidence="1">
    <location>
        <begin position="640"/>
        <end position="850"/>
    </location>
</feature>
<reference evidence="2" key="1">
    <citation type="submission" date="2021-01" db="EMBL/GenBank/DDBJ databases">
        <authorList>
            <consortium name="Genoscope - CEA"/>
            <person name="William W."/>
        </authorList>
    </citation>
    <scope>NUCLEOTIDE SEQUENCE</scope>
</reference>
<evidence type="ECO:0000256" key="1">
    <source>
        <dbReference type="SAM" id="Coils"/>
    </source>
</evidence>
<dbReference type="OrthoDB" id="309205at2759"/>
<comment type="caution">
    <text evidence="2">The sequence shown here is derived from an EMBL/GenBank/DDBJ whole genome shotgun (WGS) entry which is preliminary data.</text>
</comment>
<feature type="coiled-coil region" evidence="1">
    <location>
        <begin position="38"/>
        <end position="269"/>
    </location>
</feature>